<evidence type="ECO:0000313" key="5">
    <source>
        <dbReference type="Proteomes" id="UP001152759"/>
    </source>
</evidence>
<dbReference type="InterPro" id="IPR004177">
    <property type="entry name" value="DDHD_dom"/>
</dbReference>
<feature type="region of interest" description="Disordered" evidence="2">
    <location>
        <begin position="1"/>
        <end position="20"/>
    </location>
</feature>
<name>A0A9P0AC10_BEMTA</name>
<feature type="compositionally biased region" description="Polar residues" evidence="2">
    <location>
        <begin position="562"/>
        <end position="572"/>
    </location>
</feature>
<organism evidence="4 5">
    <name type="scientific">Bemisia tabaci</name>
    <name type="common">Sweetpotato whitefly</name>
    <name type="synonym">Aleurodes tabaci</name>
    <dbReference type="NCBI Taxonomy" id="7038"/>
    <lineage>
        <taxon>Eukaryota</taxon>
        <taxon>Metazoa</taxon>
        <taxon>Ecdysozoa</taxon>
        <taxon>Arthropoda</taxon>
        <taxon>Hexapoda</taxon>
        <taxon>Insecta</taxon>
        <taxon>Pterygota</taxon>
        <taxon>Neoptera</taxon>
        <taxon>Paraneoptera</taxon>
        <taxon>Hemiptera</taxon>
        <taxon>Sternorrhyncha</taxon>
        <taxon>Aleyrodoidea</taxon>
        <taxon>Aleyrodidae</taxon>
        <taxon>Aleyrodinae</taxon>
        <taxon>Bemisia</taxon>
    </lineage>
</organism>
<evidence type="ECO:0000259" key="3">
    <source>
        <dbReference type="PROSITE" id="PS51043"/>
    </source>
</evidence>
<gene>
    <name evidence="4" type="ORF">BEMITA_LOCUS6435</name>
</gene>
<dbReference type="GO" id="GO:0046872">
    <property type="term" value="F:metal ion binding"/>
    <property type="evidence" value="ECO:0007669"/>
    <property type="project" value="InterPro"/>
</dbReference>
<dbReference type="PANTHER" id="PTHR23509">
    <property type="entry name" value="PA-PL1 PHOSPHOLIPASE FAMILY"/>
    <property type="match status" value="1"/>
</dbReference>
<dbReference type="AlphaFoldDB" id="A0A9P0AC10"/>
<feature type="region of interest" description="Disordered" evidence="2">
    <location>
        <begin position="562"/>
        <end position="586"/>
    </location>
</feature>
<dbReference type="InterPro" id="IPR058055">
    <property type="entry name" value="PA-PLA1"/>
</dbReference>
<accession>A0A9P0AC10</accession>
<sequence>MTSLNNGRYEVPSTFDSENGDENELLKVSLEGDKVTEFKFGRLSLTETNSLPVCNTDELRRYSVSNVETSHCTYPSHSDGPIEELRPEEIRWFYKNCDSKRWIEFCGYDSLQLEAAYRNLPRTSPVKTNGQGCLPKSFSDDALRSSFSNGTDRLGCSVGKLSSRPFKIVVRGGLYEVDLISKRGESIYWSGEGNFLIIRGSWLYENGQPLDEHDADIIESVHLKLFGGRKSSEYLADAKAPKSVLHTETFNSFSVVWYSSSPYEVYLYSQDTPSKIMRSFTQKLGGYFQKSMGYRLVRGYKILSSEEDKPADINHLVFVIHGIGQKIDTGKIIRNTSNLRESVFRIKTKYFETAKQRVEFFPVEWRSSLQLDGDIVEAITPSNVLNLRQLLNASAMDIMYYTSPLYSAEIQQGLTKELNRLYSMFVERNPNSDVKVSVVAHSLGCVIVYDIITGWMPRLYQEDFLSKESLLTGKSRLKFQLENFFCLGSPLAVFLALRLPQGHHGSHLFPPSLCHRLYNVFHPSDPVAYRLEPLVLRDFCKIEPYQIQPCSEQVNSAEANYLETTSSENQGTNKDENPVVSPTGTPLKERSWKLWNLVQGSSKPPEEVTSPQQQESPMEVSGLEHRLDFALKDNTGSYHAIRSYWASLTSHTSYWTSNDVAYFVFTKIFPDIKQSKATAETGPSVQTDTEMNEFKLDEERYLNSIMHSFD</sequence>
<dbReference type="GO" id="GO:0005737">
    <property type="term" value="C:cytoplasm"/>
    <property type="evidence" value="ECO:0007669"/>
    <property type="project" value="TreeGrafter"/>
</dbReference>
<proteinExistence type="inferred from homology"/>
<dbReference type="PANTHER" id="PTHR23509:SF48">
    <property type="entry name" value="INTRACELLULAR PHOSPHOLIPASE A1"/>
    <property type="match status" value="1"/>
</dbReference>
<evidence type="ECO:0000256" key="1">
    <source>
        <dbReference type="ARBA" id="ARBA00038464"/>
    </source>
</evidence>
<evidence type="ECO:0000313" key="4">
    <source>
        <dbReference type="EMBL" id="CAH0387415.1"/>
    </source>
</evidence>
<evidence type="ECO:0000256" key="2">
    <source>
        <dbReference type="SAM" id="MobiDB-lite"/>
    </source>
</evidence>
<feature type="region of interest" description="Disordered" evidence="2">
    <location>
        <begin position="600"/>
        <end position="619"/>
    </location>
</feature>
<dbReference type="GO" id="GO:0004620">
    <property type="term" value="F:phospholipase activity"/>
    <property type="evidence" value="ECO:0007669"/>
    <property type="project" value="TreeGrafter"/>
</dbReference>
<dbReference type="Proteomes" id="UP001152759">
    <property type="component" value="Chromosome 3"/>
</dbReference>
<protein>
    <recommendedName>
        <fullName evidence="3">DDHD domain-containing protein</fullName>
    </recommendedName>
</protein>
<dbReference type="PROSITE" id="PS51043">
    <property type="entry name" value="DDHD"/>
    <property type="match status" value="1"/>
</dbReference>
<feature type="domain" description="DDHD" evidence="3">
    <location>
        <begin position="477"/>
        <end position="670"/>
    </location>
</feature>
<reference evidence="4" key="1">
    <citation type="submission" date="2021-12" db="EMBL/GenBank/DDBJ databases">
        <authorList>
            <person name="King R."/>
        </authorList>
    </citation>
    <scope>NUCLEOTIDE SEQUENCE</scope>
</reference>
<dbReference type="EMBL" id="OU963864">
    <property type="protein sequence ID" value="CAH0387415.1"/>
    <property type="molecule type" value="Genomic_DNA"/>
</dbReference>
<comment type="similarity">
    <text evidence="1">Belongs to the PA-PLA1 family.</text>
</comment>
<dbReference type="SMART" id="SM01127">
    <property type="entry name" value="DDHD"/>
    <property type="match status" value="1"/>
</dbReference>
<dbReference type="Pfam" id="PF02862">
    <property type="entry name" value="DDHD"/>
    <property type="match status" value="1"/>
</dbReference>
<keyword evidence="5" id="KW-1185">Reference proteome</keyword>